<reference evidence="1" key="1">
    <citation type="submission" date="2019-08" db="EMBL/GenBank/DDBJ databases">
        <authorList>
            <person name="Kucharzyk K."/>
            <person name="Murdoch R.W."/>
            <person name="Higgins S."/>
            <person name="Loffler F."/>
        </authorList>
    </citation>
    <scope>NUCLEOTIDE SEQUENCE</scope>
</reference>
<evidence type="ECO:0000313" key="1">
    <source>
        <dbReference type="EMBL" id="MPN05021.1"/>
    </source>
</evidence>
<dbReference type="AlphaFoldDB" id="A0A645ESL4"/>
<gene>
    <name evidence="1" type="ORF">SDC9_152270</name>
</gene>
<comment type="caution">
    <text evidence="1">The sequence shown here is derived from an EMBL/GenBank/DDBJ whole genome shotgun (WGS) entry which is preliminary data.</text>
</comment>
<name>A0A645ESL4_9ZZZZ</name>
<protein>
    <submittedName>
        <fullName evidence="1">Uncharacterized protein</fullName>
    </submittedName>
</protein>
<sequence>MIDDPLQVAAEEVLSVRVFRAPSQRAFRIVARIPIGETLRENLIPNGFFDPFRCFVAIDFMEEGHPEVIIRHPQIFFF</sequence>
<dbReference type="EMBL" id="VSSQ01050930">
    <property type="protein sequence ID" value="MPN05021.1"/>
    <property type="molecule type" value="Genomic_DNA"/>
</dbReference>
<accession>A0A645ESL4</accession>
<proteinExistence type="predicted"/>
<organism evidence="1">
    <name type="scientific">bioreactor metagenome</name>
    <dbReference type="NCBI Taxonomy" id="1076179"/>
    <lineage>
        <taxon>unclassified sequences</taxon>
        <taxon>metagenomes</taxon>
        <taxon>ecological metagenomes</taxon>
    </lineage>
</organism>